<keyword evidence="1" id="KW-0812">Transmembrane</keyword>
<dbReference type="EMBL" id="MCGN01000002">
    <property type="protein sequence ID" value="ORZ01375.1"/>
    <property type="molecule type" value="Genomic_DNA"/>
</dbReference>
<evidence type="ECO:0000256" key="1">
    <source>
        <dbReference type="SAM" id="Phobius"/>
    </source>
</evidence>
<evidence type="ECO:0000313" key="3">
    <source>
        <dbReference type="Proteomes" id="UP000242180"/>
    </source>
</evidence>
<reference evidence="2 3" key="1">
    <citation type="submission" date="2016-07" db="EMBL/GenBank/DDBJ databases">
        <title>Pervasive Adenine N6-methylation of Active Genes in Fungi.</title>
        <authorList>
            <consortium name="DOE Joint Genome Institute"/>
            <person name="Mondo S.J."/>
            <person name="Dannebaum R.O."/>
            <person name="Kuo R.C."/>
            <person name="Labutti K."/>
            <person name="Haridas S."/>
            <person name="Kuo A."/>
            <person name="Salamov A."/>
            <person name="Ahrendt S.R."/>
            <person name="Lipzen A."/>
            <person name="Sullivan W."/>
            <person name="Andreopoulos W.B."/>
            <person name="Clum A."/>
            <person name="Lindquist E."/>
            <person name="Daum C."/>
            <person name="Ramamoorthy G.K."/>
            <person name="Gryganskyi A."/>
            <person name="Culley D."/>
            <person name="Magnuson J.K."/>
            <person name="James T.Y."/>
            <person name="O'Malley M.A."/>
            <person name="Stajich J.E."/>
            <person name="Spatafora J.W."/>
            <person name="Visel A."/>
            <person name="Grigoriev I.V."/>
        </authorList>
    </citation>
    <scope>NUCLEOTIDE SEQUENCE [LARGE SCALE GENOMIC DNA]</scope>
    <source>
        <strain evidence="2 3">NRRL 2496</strain>
    </source>
</reference>
<keyword evidence="3" id="KW-1185">Reference proteome</keyword>
<keyword evidence="1" id="KW-1133">Transmembrane helix</keyword>
<feature type="transmembrane region" description="Helical" evidence="1">
    <location>
        <begin position="84"/>
        <end position="106"/>
    </location>
</feature>
<dbReference type="InParanoid" id="A0A1X2HPQ5"/>
<sequence>MAREVNSWRGSGACRYPSPQAHYIRYMYTPLNMMDVPLTEDDVPQCYNNWKSLLLLQRYLYFVLPPFPVHFLPIFKILCTYIQLLIWFATISLASLVSEQAIAYFFHSHKDT</sequence>
<organism evidence="2 3">
    <name type="scientific">Syncephalastrum racemosum</name>
    <name type="common">Filamentous fungus</name>
    <dbReference type="NCBI Taxonomy" id="13706"/>
    <lineage>
        <taxon>Eukaryota</taxon>
        <taxon>Fungi</taxon>
        <taxon>Fungi incertae sedis</taxon>
        <taxon>Mucoromycota</taxon>
        <taxon>Mucoromycotina</taxon>
        <taxon>Mucoromycetes</taxon>
        <taxon>Mucorales</taxon>
        <taxon>Syncephalastraceae</taxon>
        <taxon>Syncephalastrum</taxon>
    </lineage>
</organism>
<dbReference type="AlphaFoldDB" id="A0A1X2HPQ5"/>
<accession>A0A1X2HPQ5</accession>
<name>A0A1X2HPQ5_SYNRA</name>
<proteinExistence type="predicted"/>
<gene>
    <name evidence="2" type="ORF">BCR43DRAFT_486835</name>
</gene>
<dbReference type="Proteomes" id="UP000242180">
    <property type="component" value="Unassembled WGS sequence"/>
</dbReference>
<comment type="caution">
    <text evidence="2">The sequence shown here is derived from an EMBL/GenBank/DDBJ whole genome shotgun (WGS) entry which is preliminary data.</text>
</comment>
<evidence type="ECO:0000313" key="2">
    <source>
        <dbReference type="EMBL" id="ORZ01375.1"/>
    </source>
</evidence>
<keyword evidence="1" id="KW-0472">Membrane</keyword>
<protein>
    <submittedName>
        <fullName evidence="2">Uncharacterized protein</fullName>
    </submittedName>
</protein>